<feature type="transmembrane region" description="Helical" evidence="1">
    <location>
        <begin position="184"/>
        <end position="205"/>
    </location>
</feature>
<feature type="transmembrane region" description="Helical" evidence="1">
    <location>
        <begin position="113"/>
        <end position="135"/>
    </location>
</feature>
<dbReference type="OrthoDB" id="6089338at2759"/>
<dbReference type="SUPFAM" id="SSF81321">
    <property type="entry name" value="Family A G protein-coupled receptor-like"/>
    <property type="match status" value="1"/>
</dbReference>
<organism evidence="2 3">
    <name type="scientific">Biomphalaria glabrata</name>
    <name type="common">Bloodfluke planorb</name>
    <name type="synonym">Freshwater snail</name>
    <dbReference type="NCBI Taxonomy" id="6526"/>
    <lineage>
        <taxon>Eukaryota</taxon>
        <taxon>Metazoa</taxon>
        <taxon>Spiralia</taxon>
        <taxon>Lophotrochozoa</taxon>
        <taxon>Mollusca</taxon>
        <taxon>Gastropoda</taxon>
        <taxon>Heterobranchia</taxon>
        <taxon>Euthyneura</taxon>
        <taxon>Panpulmonata</taxon>
        <taxon>Hygrophila</taxon>
        <taxon>Lymnaeoidea</taxon>
        <taxon>Planorbidae</taxon>
        <taxon>Biomphalaria</taxon>
    </lineage>
</organism>
<keyword evidence="1" id="KW-0472">Membrane</keyword>
<feature type="transmembrane region" description="Helical" evidence="1">
    <location>
        <begin position="62"/>
        <end position="80"/>
    </location>
</feature>
<sequence>MNFSNQTYFDLDDSFFDTAMKLAVAFTAFYGIVIVLGTLLNLWLLLAIATSQELRSRMRNKLLISTCVLHLLFCLVEGPLQTSFSFSTDYGHFCFHFYATVNIELMLDFVSNYTLLTMVIVFVLQLMDLKLSVWLSSLGQRLVTVGVISLPWVASLITIPAMIMGSAKVRITPECSIPYSYATMRLLDTLLPLSLAIVITVVALLKKRRRFRAGFTSSGMQVELLSPGPEMDEAKTYIAAVGVALCCDSIIALLEFELNFKSHKTRIIVWYIALTLECARPLFMFFPWLMFKDVRQRLKSWKPWLRPTSRVDTPKLDLRWLSDNSVPKS</sequence>
<dbReference type="Gene3D" id="1.20.1070.10">
    <property type="entry name" value="Rhodopsin 7-helix transmembrane proteins"/>
    <property type="match status" value="1"/>
</dbReference>
<dbReference type="VEuPathDB" id="VectorBase:BGLAX_050552"/>
<dbReference type="EnsemblMetazoa" id="BGLB039437-RA">
    <property type="protein sequence ID" value="BGLB039437-PA"/>
    <property type="gene ID" value="BGLB039437"/>
</dbReference>
<evidence type="ECO:0000256" key="1">
    <source>
        <dbReference type="SAM" id="Phobius"/>
    </source>
</evidence>
<dbReference type="Proteomes" id="UP000076420">
    <property type="component" value="Unassembled WGS sequence"/>
</dbReference>
<evidence type="ECO:0008006" key="4">
    <source>
        <dbReference type="Google" id="ProtNLM"/>
    </source>
</evidence>
<dbReference type="KEGG" id="bgt:106076118"/>
<gene>
    <name evidence="2" type="primary">106076118</name>
</gene>
<keyword evidence="1" id="KW-0812">Transmembrane</keyword>
<dbReference type="VEuPathDB" id="VectorBase:BGLB039437"/>
<evidence type="ECO:0000313" key="2">
    <source>
        <dbReference type="EnsemblMetazoa" id="BGLB039437-PA"/>
    </source>
</evidence>
<protein>
    <recommendedName>
        <fullName evidence="4">G-protein coupled receptors family 1 profile domain-containing protein</fullName>
    </recommendedName>
</protein>
<feature type="transmembrane region" description="Helical" evidence="1">
    <location>
        <begin position="142"/>
        <end position="164"/>
    </location>
</feature>
<accession>A0A2C9M7G6</accession>
<dbReference type="AlphaFoldDB" id="A0A2C9M7G6"/>
<evidence type="ECO:0000313" key="3">
    <source>
        <dbReference type="Proteomes" id="UP000076420"/>
    </source>
</evidence>
<reference evidence="2" key="1">
    <citation type="submission" date="2020-05" db="UniProtKB">
        <authorList>
            <consortium name="EnsemblMetazoa"/>
        </authorList>
    </citation>
    <scope>IDENTIFICATION</scope>
    <source>
        <strain evidence="2">BB02</strain>
    </source>
</reference>
<proteinExistence type="predicted"/>
<feature type="transmembrane region" description="Helical" evidence="1">
    <location>
        <begin position="20"/>
        <end position="50"/>
    </location>
</feature>
<name>A0A2C9M7G6_BIOGL</name>
<keyword evidence="1" id="KW-1133">Transmembrane helix</keyword>
<feature type="transmembrane region" description="Helical" evidence="1">
    <location>
        <begin position="268"/>
        <end position="291"/>
    </location>
</feature>